<keyword evidence="11" id="KW-1185">Reference proteome</keyword>
<gene>
    <name evidence="10" type="ORF">PPENT_87.1.T0460159</name>
</gene>
<dbReference type="AlphaFoldDB" id="A0A8S1URX8"/>
<comment type="catalytic activity">
    <reaction evidence="8">
        <text>L-seryl-[protein] + ATP = O-phospho-L-seryl-[protein] + ADP + H(+)</text>
        <dbReference type="Rhea" id="RHEA:17989"/>
        <dbReference type="Rhea" id="RHEA-COMP:9863"/>
        <dbReference type="Rhea" id="RHEA-COMP:11604"/>
        <dbReference type="ChEBI" id="CHEBI:15378"/>
        <dbReference type="ChEBI" id="CHEBI:29999"/>
        <dbReference type="ChEBI" id="CHEBI:30616"/>
        <dbReference type="ChEBI" id="CHEBI:83421"/>
        <dbReference type="ChEBI" id="CHEBI:456216"/>
        <dbReference type="EC" id="2.7.11.1"/>
    </reaction>
</comment>
<dbReference type="OrthoDB" id="4062651at2759"/>
<dbReference type="EC" id="2.7.11.1" evidence="1"/>
<organism evidence="10 11">
    <name type="scientific">Paramecium pentaurelia</name>
    <dbReference type="NCBI Taxonomy" id="43138"/>
    <lineage>
        <taxon>Eukaryota</taxon>
        <taxon>Sar</taxon>
        <taxon>Alveolata</taxon>
        <taxon>Ciliophora</taxon>
        <taxon>Intramacronucleata</taxon>
        <taxon>Oligohymenophorea</taxon>
        <taxon>Peniculida</taxon>
        <taxon>Parameciidae</taxon>
        <taxon>Paramecium</taxon>
    </lineage>
</organism>
<name>A0A8S1URX8_9CILI</name>
<accession>A0A8S1URX8</accession>
<evidence type="ECO:0000256" key="8">
    <source>
        <dbReference type="ARBA" id="ARBA00048679"/>
    </source>
</evidence>
<reference evidence="10" key="1">
    <citation type="submission" date="2021-01" db="EMBL/GenBank/DDBJ databases">
        <authorList>
            <consortium name="Genoscope - CEA"/>
            <person name="William W."/>
        </authorList>
    </citation>
    <scope>NUCLEOTIDE SEQUENCE</scope>
</reference>
<evidence type="ECO:0000256" key="5">
    <source>
        <dbReference type="ARBA" id="ARBA00022777"/>
    </source>
</evidence>
<dbReference type="GO" id="GO:0004674">
    <property type="term" value="F:protein serine/threonine kinase activity"/>
    <property type="evidence" value="ECO:0007669"/>
    <property type="project" value="UniProtKB-KW"/>
</dbReference>
<feature type="domain" description="Protein kinase" evidence="9">
    <location>
        <begin position="4"/>
        <end position="238"/>
    </location>
</feature>
<dbReference type="InterPro" id="IPR000719">
    <property type="entry name" value="Prot_kinase_dom"/>
</dbReference>
<evidence type="ECO:0000256" key="7">
    <source>
        <dbReference type="ARBA" id="ARBA00047899"/>
    </source>
</evidence>
<protein>
    <recommendedName>
        <fullName evidence="1">non-specific serine/threonine protein kinase</fullName>
        <ecNumber evidence="1">2.7.11.1</ecNumber>
    </recommendedName>
</protein>
<dbReference type="EMBL" id="CAJJDO010000046">
    <property type="protein sequence ID" value="CAD8166963.1"/>
    <property type="molecule type" value="Genomic_DNA"/>
</dbReference>
<dbReference type="PROSITE" id="PS50011">
    <property type="entry name" value="PROTEIN_KINASE_DOM"/>
    <property type="match status" value="1"/>
</dbReference>
<evidence type="ECO:0000256" key="2">
    <source>
        <dbReference type="ARBA" id="ARBA00022527"/>
    </source>
</evidence>
<dbReference type="Proteomes" id="UP000689195">
    <property type="component" value="Unassembled WGS sequence"/>
</dbReference>
<comment type="caution">
    <text evidence="10">The sequence shown here is derived from an EMBL/GenBank/DDBJ whole genome shotgun (WGS) entry which is preliminary data.</text>
</comment>
<evidence type="ECO:0000313" key="11">
    <source>
        <dbReference type="Proteomes" id="UP000689195"/>
    </source>
</evidence>
<dbReference type="Pfam" id="PF00069">
    <property type="entry name" value="Pkinase"/>
    <property type="match status" value="1"/>
</dbReference>
<keyword evidence="2" id="KW-0723">Serine/threonine-protein kinase</keyword>
<dbReference type="PANTHER" id="PTHR43671:SF98">
    <property type="entry name" value="SERINE_THREONINE-PROTEIN KINASE NEK11"/>
    <property type="match status" value="1"/>
</dbReference>
<dbReference type="GO" id="GO:0005524">
    <property type="term" value="F:ATP binding"/>
    <property type="evidence" value="ECO:0007669"/>
    <property type="project" value="UniProtKB-KW"/>
</dbReference>
<evidence type="ECO:0000256" key="3">
    <source>
        <dbReference type="ARBA" id="ARBA00022679"/>
    </source>
</evidence>
<comment type="catalytic activity">
    <reaction evidence="7">
        <text>L-threonyl-[protein] + ATP = O-phospho-L-threonyl-[protein] + ADP + H(+)</text>
        <dbReference type="Rhea" id="RHEA:46608"/>
        <dbReference type="Rhea" id="RHEA-COMP:11060"/>
        <dbReference type="Rhea" id="RHEA-COMP:11605"/>
        <dbReference type="ChEBI" id="CHEBI:15378"/>
        <dbReference type="ChEBI" id="CHEBI:30013"/>
        <dbReference type="ChEBI" id="CHEBI:30616"/>
        <dbReference type="ChEBI" id="CHEBI:61977"/>
        <dbReference type="ChEBI" id="CHEBI:456216"/>
        <dbReference type="EC" id="2.7.11.1"/>
    </reaction>
</comment>
<evidence type="ECO:0000313" key="10">
    <source>
        <dbReference type="EMBL" id="CAD8166963.1"/>
    </source>
</evidence>
<evidence type="ECO:0000256" key="6">
    <source>
        <dbReference type="ARBA" id="ARBA00022840"/>
    </source>
</evidence>
<keyword evidence="5" id="KW-0418">Kinase</keyword>
<proteinExistence type="predicted"/>
<sequence length="351" mass="41842">MQNYEIQEKIYYSKSTIIHKVRNIIDNNIYAMKVFVGFYNQAISEIQIMKKCQIPFVIKLQEVFRLYDNIIIIMEYADQGNLKQFISKHLGSFISERVIQNKIYYKGLNTENILIHQEQVRICDFGIDNLIQHQKLCYRPPELLFDNKFSYKSMMYQFGLVLYKLTNQRQLFKLEIIEQIKAVILNGGAIVKIPQIYSKELQFIISTCLDRETDRLDIRQLVNNENLKILLKQKHVTFNYEQQDTFEFWCNNKQQKQKGKSVYTDYVELEVKESNPNNQQIIQQDKPTNNKTINLRTNNKSNQNIPKLKIKKPQNETQTFRPTSYQYYQQIKIHLLYSSKISFSNSQTTMD</sequence>
<keyword evidence="4" id="KW-0547">Nucleotide-binding</keyword>
<dbReference type="PANTHER" id="PTHR43671">
    <property type="entry name" value="SERINE/THREONINE-PROTEIN KINASE NEK"/>
    <property type="match status" value="1"/>
</dbReference>
<dbReference type="InterPro" id="IPR050660">
    <property type="entry name" value="NEK_Ser/Thr_kinase"/>
</dbReference>
<evidence type="ECO:0000256" key="1">
    <source>
        <dbReference type="ARBA" id="ARBA00012513"/>
    </source>
</evidence>
<keyword evidence="6" id="KW-0067">ATP-binding</keyword>
<evidence type="ECO:0000259" key="9">
    <source>
        <dbReference type="PROSITE" id="PS50011"/>
    </source>
</evidence>
<evidence type="ECO:0000256" key="4">
    <source>
        <dbReference type="ARBA" id="ARBA00022741"/>
    </source>
</evidence>
<keyword evidence="3" id="KW-0808">Transferase</keyword>